<protein>
    <recommendedName>
        <fullName evidence="1">Chorismatase FkbO/Hyg5-like N-terminal domain-containing protein</fullName>
    </recommendedName>
</protein>
<proteinExistence type="predicted"/>
<dbReference type="Proteomes" id="UP000323671">
    <property type="component" value="Chromosome"/>
</dbReference>
<name>A0A5C1EAH5_9RHOO</name>
<dbReference type="Pfam" id="PF21168">
    <property type="entry name" value="FkbO_Hyg5-like_N"/>
    <property type="match status" value="1"/>
</dbReference>
<evidence type="ECO:0000313" key="2">
    <source>
        <dbReference type="EMBL" id="QEL65629.1"/>
    </source>
</evidence>
<keyword evidence="3" id="KW-1185">Reference proteome</keyword>
<evidence type="ECO:0000259" key="1">
    <source>
        <dbReference type="Pfam" id="PF21168"/>
    </source>
</evidence>
<dbReference type="KEGG" id="otr:OTERR_21530"/>
<reference evidence="2 3" key="1">
    <citation type="submission" date="2017-07" db="EMBL/GenBank/DDBJ databases">
        <title>Complete genome sequence of Oryzomicrobium terrae TPP412.</title>
        <authorList>
            <person name="Chiu L.-W."/>
            <person name="Lo K.-J."/>
            <person name="Tsai Y.-M."/>
            <person name="Lin S.-S."/>
            <person name="Kuo C.-H."/>
            <person name="Liu C.-T."/>
        </authorList>
    </citation>
    <scope>NUCLEOTIDE SEQUENCE [LARGE SCALE GENOMIC DNA]</scope>
    <source>
        <strain evidence="2 3">TPP412</strain>
    </source>
</reference>
<gene>
    <name evidence="2" type="ORF">OTERR_21530</name>
</gene>
<dbReference type="EMBL" id="CP022579">
    <property type="protein sequence ID" value="QEL65629.1"/>
    <property type="molecule type" value="Genomic_DNA"/>
</dbReference>
<dbReference type="AlphaFoldDB" id="A0A5C1EAH5"/>
<dbReference type="InterPro" id="IPR035959">
    <property type="entry name" value="RutC-like_sf"/>
</dbReference>
<sequence length="360" mass="38517">MNVVEHHLAAVPLSVACLPWPDTEQGTAPNPAPVLDLQGSALGCAVFAASPLAPPGEAPQSFVSTPVLDGPQAWAEIWRTAEPLRSGRQGPLTWRASADVLFGAITLNEADFVPRDGATPLQQAAEAAYQAIFALLAAEGMPYLLRVWNYLDDINGESFGLERYRQFNIGRQDAFLASGRPITQNVPAACALGTIGGDLVVFFLAGRAAPIPVENPRQVSAYHYPREYGPRSPTFSRAAVVRLGGDGERRDVLFISGTASIVGHRTLHVGDVAAQTRETLANIAAVIDQANQIVPGAGYRLADCLYKVYVRHPADLAVIRAEIDRVLPGAPILYLQADVCRSDLLVEIEASAGHPLEFCP</sequence>
<evidence type="ECO:0000313" key="3">
    <source>
        <dbReference type="Proteomes" id="UP000323671"/>
    </source>
</evidence>
<accession>A0A5C1EAH5</accession>
<dbReference type="SUPFAM" id="SSF55298">
    <property type="entry name" value="YjgF-like"/>
    <property type="match status" value="1"/>
</dbReference>
<organism evidence="2 3">
    <name type="scientific">Oryzomicrobium terrae</name>
    <dbReference type="NCBI Taxonomy" id="1735038"/>
    <lineage>
        <taxon>Bacteria</taxon>
        <taxon>Pseudomonadati</taxon>
        <taxon>Pseudomonadota</taxon>
        <taxon>Betaproteobacteria</taxon>
        <taxon>Rhodocyclales</taxon>
        <taxon>Rhodocyclaceae</taxon>
        <taxon>Oryzomicrobium</taxon>
    </lineage>
</organism>
<dbReference type="Gene3D" id="3.30.1330.40">
    <property type="entry name" value="RutC-like"/>
    <property type="match status" value="1"/>
</dbReference>
<feature type="domain" description="Chorismatase FkbO/Hyg5-like N-terminal" evidence="1">
    <location>
        <begin position="76"/>
        <end position="205"/>
    </location>
</feature>
<dbReference type="CDD" id="cd06153">
    <property type="entry name" value="YjgF_YER057c_UK114_like_5"/>
    <property type="match status" value="1"/>
</dbReference>
<dbReference type="InterPro" id="IPR049368">
    <property type="entry name" value="FkbO_Hyg5-like_N"/>
</dbReference>